<protein>
    <submittedName>
        <fullName evidence="2">Uncharacterized protein</fullName>
    </submittedName>
</protein>
<feature type="region of interest" description="Disordered" evidence="1">
    <location>
        <begin position="27"/>
        <end position="58"/>
    </location>
</feature>
<sequence length="72" mass="8463">MKPLKVLPRTTFTLKRVEFREDILKHDVDNGAVEHKKTTDPSDPEEEEDGERKRCISLEVRDPFKQRQKVAT</sequence>
<name>A0ABP0FWN9_CLALP</name>
<dbReference type="EMBL" id="CAWYQH010000097">
    <property type="protein sequence ID" value="CAK8684023.1"/>
    <property type="molecule type" value="Genomic_DNA"/>
</dbReference>
<keyword evidence="3" id="KW-1185">Reference proteome</keyword>
<reference evidence="2 3" key="1">
    <citation type="submission" date="2024-02" db="EMBL/GenBank/DDBJ databases">
        <authorList>
            <person name="Daric V."/>
            <person name="Darras S."/>
        </authorList>
    </citation>
    <scope>NUCLEOTIDE SEQUENCE [LARGE SCALE GENOMIC DNA]</scope>
</reference>
<organism evidence="2 3">
    <name type="scientific">Clavelina lepadiformis</name>
    <name type="common">Light-bulb sea squirt</name>
    <name type="synonym">Ascidia lepadiformis</name>
    <dbReference type="NCBI Taxonomy" id="159417"/>
    <lineage>
        <taxon>Eukaryota</taxon>
        <taxon>Metazoa</taxon>
        <taxon>Chordata</taxon>
        <taxon>Tunicata</taxon>
        <taxon>Ascidiacea</taxon>
        <taxon>Aplousobranchia</taxon>
        <taxon>Clavelinidae</taxon>
        <taxon>Clavelina</taxon>
    </lineage>
</organism>
<proteinExistence type="predicted"/>
<evidence type="ECO:0000313" key="3">
    <source>
        <dbReference type="Proteomes" id="UP001642483"/>
    </source>
</evidence>
<evidence type="ECO:0000313" key="2">
    <source>
        <dbReference type="EMBL" id="CAK8684023.1"/>
    </source>
</evidence>
<comment type="caution">
    <text evidence="2">The sequence shown here is derived from an EMBL/GenBank/DDBJ whole genome shotgun (WGS) entry which is preliminary data.</text>
</comment>
<accession>A0ABP0FWN9</accession>
<evidence type="ECO:0000256" key="1">
    <source>
        <dbReference type="SAM" id="MobiDB-lite"/>
    </source>
</evidence>
<feature type="compositionally biased region" description="Basic and acidic residues" evidence="1">
    <location>
        <begin position="27"/>
        <end position="40"/>
    </location>
</feature>
<gene>
    <name evidence="2" type="ORF">CVLEPA_LOCUS15027</name>
</gene>
<dbReference type="Proteomes" id="UP001642483">
    <property type="component" value="Unassembled WGS sequence"/>
</dbReference>